<dbReference type="InterPro" id="IPR001789">
    <property type="entry name" value="Sig_transdc_resp-reg_receiver"/>
</dbReference>
<feature type="modified residue" description="4-aspartylphosphate" evidence="6">
    <location>
        <position position="51"/>
    </location>
</feature>
<keyword evidence="3" id="KW-0805">Transcription regulation</keyword>
<dbReference type="Gene3D" id="3.40.50.2300">
    <property type="match status" value="1"/>
</dbReference>
<dbReference type="Proteomes" id="UP000186609">
    <property type="component" value="Chromosome"/>
</dbReference>
<dbReference type="PANTHER" id="PTHR48111:SF1">
    <property type="entry name" value="TWO-COMPONENT RESPONSE REGULATOR ORR33"/>
    <property type="match status" value="1"/>
</dbReference>
<evidence type="ECO:0000256" key="1">
    <source>
        <dbReference type="ARBA" id="ARBA00022553"/>
    </source>
</evidence>
<dbReference type="KEGG" id="rhy:RD110_05340"/>
<dbReference type="GO" id="GO:0005829">
    <property type="term" value="C:cytosol"/>
    <property type="evidence" value="ECO:0007669"/>
    <property type="project" value="TreeGrafter"/>
</dbReference>
<keyword evidence="2" id="KW-0902">Two-component regulatory system</keyword>
<dbReference type="RefSeq" id="WP_076197374.1">
    <property type="nucleotide sequence ID" value="NZ_CP019236.1"/>
</dbReference>
<keyword evidence="1 6" id="KW-0597">Phosphoprotein</keyword>
<dbReference type="GO" id="GO:0000156">
    <property type="term" value="F:phosphorelay response regulator activity"/>
    <property type="evidence" value="ECO:0007669"/>
    <property type="project" value="TreeGrafter"/>
</dbReference>
<dbReference type="InterPro" id="IPR039420">
    <property type="entry name" value="WalR-like"/>
</dbReference>
<dbReference type="CDD" id="cd17574">
    <property type="entry name" value="REC_OmpR"/>
    <property type="match status" value="1"/>
</dbReference>
<protein>
    <recommendedName>
        <fullName evidence="7">Response regulatory domain-containing protein</fullName>
    </recommendedName>
</protein>
<dbReference type="EMBL" id="CP019236">
    <property type="protein sequence ID" value="APW36686.1"/>
    <property type="molecule type" value="Genomic_DNA"/>
</dbReference>
<reference evidence="8 9" key="1">
    <citation type="submission" date="2017-01" db="EMBL/GenBank/DDBJ databases">
        <authorList>
            <person name="Mah S.A."/>
            <person name="Swanson W.J."/>
            <person name="Moy G.W."/>
            <person name="Vacquier V.D."/>
        </authorList>
    </citation>
    <scope>NUCLEOTIDE SEQUENCE [LARGE SCALE GENOMIC DNA]</scope>
    <source>
        <strain evidence="8 9">DCY110</strain>
    </source>
</reference>
<evidence type="ECO:0000256" key="6">
    <source>
        <dbReference type="PROSITE-ProRule" id="PRU00169"/>
    </source>
</evidence>
<name>A0A1P8JSG2_9BURK</name>
<keyword evidence="5" id="KW-0804">Transcription</keyword>
<dbReference type="GO" id="GO:0006355">
    <property type="term" value="P:regulation of DNA-templated transcription"/>
    <property type="evidence" value="ECO:0007669"/>
    <property type="project" value="TreeGrafter"/>
</dbReference>
<gene>
    <name evidence="8" type="ORF">RD110_05340</name>
</gene>
<evidence type="ECO:0000256" key="4">
    <source>
        <dbReference type="ARBA" id="ARBA00023125"/>
    </source>
</evidence>
<organism evidence="8 9">
    <name type="scientific">Rhodoferax koreensis</name>
    <dbReference type="NCBI Taxonomy" id="1842727"/>
    <lineage>
        <taxon>Bacteria</taxon>
        <taxon>Pseudomonadati</taxon>
        <taxon>Pseudomonadota</taxon>
        <taxon>Betaproteobacteria</taxon>
        <taxon>Burkholderiales</taxon>
        <taxon>Comamonadaceae</taxon>
        <taxon>Rhodoferax</taxon>
    </lineage>
</organism>
<accession>A0A1P8JSG2</accession>
<dbReference type="GO" id="GO:0032993">
    <property type="term" value="C:protein-DNA complex"/>
    <property type="evidence" value="ECO:0007669"/>
    <property type="project" value="TreeGrafter"/>
</dbReference>
<dbReference type="SMART" id="SM00448">
    <property type="entry name" value="REC"/>
    <property type="match status" value="1"/>
</dbReference>
<evidence type="ECO:0000256" key="5">
    <source>
        <dbReference type="ARBA" id="ARBA00023163"/>
    </source>
</evidence>
<dbReference type="PROSITE" id="PS50110">
    <property type="entry name" value="RESPONSE_REGULATORY"/>
    <property type="match status" value="1"/>
</dbReference>
<evidence type="ECO:0000313" key="9">
    <source>
        <dbReference type="Proteomes" id="UP000186609"/>
    </source>
</evidence>
<sequence length="130" mass="14407">MKILIAEDEPSLRENLQLMLELEGYAVQLAADGQEAFAQALREPPDLVLTDVMMPVLDGYGLIRLLRAEPATAGIPIIVLTARAEQQDAEMGLSLGADAHLVKPYRRAELLQAVQAQLHPRPARERQRDM</sequence>
<dbReference type="SUPFAM" id="SSF52172">
    <property type="entry name" value="CheY-like"/>
    <property type="match status" value="1"/>
</dbReference>
<evidence type="ECO:0000256" key="2">
    <source>
        <dbReference type="ARBA" id="ARBA00023012"/>
    </source>
</evidence>
<evidence type="ECO:0000256" key="3">
    <source>
        <dbReference type="ARBA" id="ARBA00023015"/>
    </source>
</evidence>
<keyword evidence="4" id="KW-0238">DNA-binding</keyword>
<proteinExistence type="predicted"/>
<feature type="domain" description="Response regulatory" evidence="7">
    <location>
        <begin position="2"/>
        <end position="118"/>
    </location>
</feature>
<dbReference type="STRING" id="1842727.RD110_05340"/>
<dbReference type="OrthoDB" id="9800897at2"/>
<keyword evidence="9" id="KW-1185">Reference proteome</keyword>
<evidence type="ECO:0000313" key="8">
    <source>
        <dbReference type="EMBL" id="APW36686.1"/>
    </source>
</evidence>
<dbReference type="InterPro" id="IPR011006">
    <property type="entry name" value="CheY-like_superfamily"/>
</dbReference>
<dbReference type="AlphaFoldDB" id="A0A1P8JSG2"/>
<evidence type="ECO:0000259" key="7">
    <source>
        <dbReference type="PROSITE" id="PS50110"/>
    </source>
</evidence>
<dbReference type="GO" id="GO:0000976">
    <property type="term" value="F:transcription cis-regulatory region binding"/>
    <property type="evidence" value="ECO:0007669"/>
    <property type="project" value="TreeGrafter"/>
</dbReference>
<dbReference type="Pfam" id="PF00072">
    <property type="entry name" value="Response_reg"/>
    <property type="match status" value="1"/>
</dbReference>
<dbReference type="PANTHER" id="PTHR48111">
    <property type="entry name" value="REGULATOR OF RPOS"/>
    <property type="match status" value="1"/>
</dbReference>